<dbReference type="Pfam" id="PF00431">
    <property type="entry name" value="CUB"/>
    <property type="match status" value="1"/>
</dbReference>
<dbReference type="PROSITE" id="PS01180">
    <property type="entry name" value="CUB"/>
    <property type="match status" value="1"/>
</dbReference>
<dbReference type="SUPFAM" id="SSF49854">
    <property type="entry name" value="Spermadhesin, CUB domain"/>
    <property type="match status" value="1"/>
</dbReference>
<keyword evidence="1" id="KW-1015">Disulfide bond</keyword>
<dbReference type="CDD" id="cd00041">
    <property type="entry name" value="CUB"/>
    <property type="match status" value="1"/>
</dbReference>
<keyword evidence="4" id="KW-0732">Signal</keyword>
<sequence length="624" mass="69999">MRNSLLLTFACLVATIHASPTCVLRHNSTVLSGTRKLDCEVANCWVEISPSASNGTVLQISAYSSEIIYVMTYFIDGQKKMKTLKGATDNNETFIAGPGEGFLFRRTHGNCNSSMLPEYEFFRIPAESSVCDPFDVHVGYKVVKIQKRKYSNVVDNCPYRLEQLHTDKIGNETLYILSTDNITLQAMYLKDDLETRNGSIIIVPNWESVEFIVDHKHIQKYEGVGVPPIFAVSTNRSCSCNMVTKSTNESVTIQSPGYPDFLCPAMSCKFKVSFPPVTVQGTKVERKLVSINAKSWKGVSLHLKSKTMEKTFDELIFTSLQTKFLIDESDLEITFITSQDLHVGEEGHFKMGIKQIVQGKECKCTLFNQKNHIDDFKNRVTIPAHCDFLFCDWTIIPGVSNLGKQIQIKMENAQDGDEVTVWNREISESYHIEVEITDLELEANHDYLNLYDGDAMKSSMKIASLTGNQKNLRFSSSGGSMTAAFSSDNEHFKRGFHLIVVAMPNKEPADTARTISIEDNDESIEMVNSDEEWNEEDMGFRYGKDLDTDSVPNRKSFLNNNIQIFECFLIVAAVAGIATVIRYGLSILKKNASRPNTAISFGNANVSYHSDENDAVVTIENPNQ</sequence>
<dbReference type="WBParaSite" id="Csp11.Scaffold450.g1303.t1">
    <property type="protein sequence ID" value="Csp11.Scaffold450.g1303.t1"/>
    <property type="gene ID" value="Csp11.Scaffold450.g1303"/>
</dbReference>
<evidence type="ECO:0000313" key="7">
    <source>
        <dbReference type="WBParaSite" id="Csp11.Scaffold450.g1303.t1"/>
    </source>
</evidence>
<keyword evidence="6" id="KW-1185">Reference proteome</keyword>
<evidence type="ECO:0000256" key="2">
    <source>
        <dbReference type="PROSITE-ProRule" id="PRU00059"/>
    </source>
</evidence>
<dbReference type="PANTHER" id="PTHR39385:SF2">
    <property type="entry name" value="SLIT-LIKE 3 PROTEIN"/>
    <property type="match status" value="1"/>
</dbReference>
<keyword evidence="3" id="KW-0472">Membrane</keyword>
<dbReference type="InterPro" id="IPR035914">
    <property type="entry name" value="Sperma_CUB_dom_sf"/>
</dbReference>
<organism evidence="6 7">
    <name type="scientific">Caenorhabditis tropicalis</name>
    <dbReference type="NCBI Taxonomy" id="1561998"/>
    <lineage>
        <taxon>Eukaryota</taxon>
        <taxon>Metazoa</taxon>
        <taxon>Ecdysozoa</taxon>
        <taxon>Nematoda</taxon>
        <taxon>Chromadorea</taxon>
        <taxon>Rhabditida</taxon>
        <taxon>Rhabditina</taxon>
        <taxon>Rhabditomorpha</taxon>
        <taxon>Rhabditoidea</taxon>
        <taxon>Rhabditidae</taxon>
        <taxon>Peloderinae</taxon>
        <taxon>Caenorhabditis</taxon>
    </lineage>
</organism>
<comment type="caution">
    <text evidence="2">Lacks conserved residue(s) required for the propagation of feature annotation.</text>
</comment>
<evidence type="ECO:0000313" key="6">
    <source>
        <dbReference type="Proteomes" id="UP000095282"/>
    </source>
</evidence>
<name>A0A1I7T0S7_9PELO</name>
<dbReference type="STRING" id="1561998.A0A1I7T0S7"/>
<accession>A0A1I7T0S7</accession>
<feature type="signal peptide" evidence="4">
    <location>
        <begin position="1"/>
        <end position="18"/>
    </location>
</feature>
<evidence type="ECO:0000256" key="1">
    <source>
        <dbReference type="ARBA" id="ARBA00023157"/>
    </source>
</evidence>
<dbReference type="SMART" id="SM00042">
    <property type="entry name" value="CUB"/>
    <property type="match status" value="1"/>
</dbReference>
<evidence type="ECO:0000256" key="3">
    <source>
        <dbReference type="SAM" id="Phobius"/>
    </source>
</evidence>
<dbReference type="InterPro" id="IPR000859">
    <property type="entry name" value="CUB_dom"/>
</dbReference>
<evidence type="ECO:0000256" key="4">
    <source>
        <dbReference type="SAM" id="SignalP"/>
    </source>
</evidence>
<dbReference type="AlphaFoldDB" id="A0A1I7T0S7"/>
<proteinExistence type="predicted"/>
<protein>
    <submittedName>
        <fullName evidence="7">CUB domain-containing protein</fullName>
    </submittedName>
</protein>
<feature type="domain" description="CUB" evidence="5">
    <location>
        <begin position="391"/>
        <end position="503"/>
    </location>
</feature>
<feature type="transmembrane region" description="Helical" evidence="3">
    <location>
        <begin position="562"/>
        <end position="585"/>
    </location>
</feature>
<dbReference type="Proteomes" id="UP000095282">
    <property type="component" value="Unplaced"/>
</dbReference>
<dbReference type="PANTHER" id="PTHR39385">
    <property type="entry name" value="PROTEIN CBG20422"/>
    <property type="match status" value="1"/>
</dbReference>
<keyword evidence="3" id="KW-0812">Transmembrane</keyword>
<evidence type="ECO:0000259" key="5">
    <source>
        <dbReference type="PROSITE" id="PS01180"/>
    </source>
</evidence>
<dbReference type="Gene3D" id="2.60.120.290">
    <property type="entry name" value="Spermadhesin, CUB domain"/>
    <property type="match status" value="1"/>
</dbReference>
<reference evidence="7" key="1">
    <citation type="submission" date="2016-11" db="UniProtKB">
        <authorList>
            <consortium name="WormBaseParasite"/>
        </authorList>
    </citation>
    <scope>IDENTIFICATION</scope>
</reference>
<keyword evidence="3" id="KW-1133">Transmembrane helix</keyword>
<feature type="chain" id="PRO_5009306947" evidence="4">
    <location>
        <begin position="19"/>
        <end position="624"/>
    </location>
</feature>